<accession>A0ABP6M418</accession>
<reference evidence="3" key="1">
    <citation type="journal article" date="2019" name="Int. J. Syst. Evol. Microbiol.">
        <title>The Global Catalogue of Microorganisms (GCM) 10K type strain sequencing project: providing services to taxonomists for standard genome sequencing and annotation.</title>
        <authorList>
            <consortium name="The Broad Institute Genomics Platform"/>
            <consortium name="The Broad Institute Genome Sequencing Center for Infectious Disease"/>
            <person name="Wu L."/>
            <person name="Ma J."/>
        </authorList>
    </citation>
    <scope>NUCLEOTIDE SEQUENCE [LARGE SCALE GENOMIC DNA]</scope>
    <source>
        <strain evidence="3">JCM 9091</strain>
    </source>
</reference>
<keyword evidence="3" id="KW-1185">Reference proteome</keyword>
<comment type="caution">
    <text evidence="2">The sequence shown here is derived from an EMBL/GenBank/DDBJ whole genome shotgun (WGS) entry which is preliminary data.</text>
</comment>
<dbReference type="EMBL" id="BAAAUF010000073">
    <property type="protein sequence ID" value="GAA3071930.1"/>
    <property type="molecule type" value="Genomic_DNA"/>
</dbReference>
<proteinExistence type="predicted"/>
<name>A0ABP6M418_9ACTN</name>
<gene>
    <name evidence="2" type="ORF">GCM10010448_63490</name>
</gene>
<sequence>MSEALDRVIEALAGVSTEEVASGPAAAGAAHPRPPVPSVVSRTPLPGPAGALQIVFEAV</sequence>
<evidence type="ECO:0000256" key="1">
    <source>
        <dbReference type="SAM" id="MobiDB-lite"/>
    </source>
</evidence>
<organism evidence="2 3">
    <name type="scientific">Streptomyces glomeratus</name>
    <dbReference type="NCBI Taxonomy" id="284452"/>
    <lineage>
        <taxon>Bacteria</taxon>
        <taxon>Bacillati</taxon>
        <taxon>Actinomycetota</taxon>
        <taxon>Actinomycetes</taxon>
        <taxon>Kitasatosporales</taxon>
        <taxon>Streptomycetaceae</taxon>
        <taxon>Streptomyces</taxon>
    </lineage>
</organism>
<evidence type="ECO:0000313" key="2">
    <source>
        <dbReference type="EMBL" id="GAA3071930.1"/>
    </source>
</evidence>
<protein>
    <submittedName>
        <fullName evidence="2">Uncharacterized protein</fullName>
    </submittedName>
</protein>
<dbReference type="Proteomes" id="UP001501532">
    <property type="component" value="Unassembled WGS sequence"/>
</dbReference>
<evidence type="ECO:0000313" key="3">
    <source>
        <dbReference type="Proteomes" id="UP001501532"/>
    </source>
</evidence>
<feature type="region of interest" description="Disordered" evidence="1">
    <location>
        <begin position="19"/>
        <end position="42"/>
    </location>
</feature>